<dbReference type="Pfam" id="PF22927">
    <property type="entry name" value="INT1_R3"/>
    <property type="match status" value="1"/>
</dbReference>
<feature type="region of interest" description="Disordered" evidence="1">
    <location>
        <begin position="1"/>
        <end position="48"/>
    </location>
</feature>
<dbReference type="GO" id="GO:0032039">
    <property type="term" value="C:integrator complex"/>
    <property type="evidence" value="ECO:0007669"/>
    <property type="project" value="InterPro"/>
</dbReference>
<dbReference type="InterPro" id="IPR022145">
    <property type="entry name" value="INTS1_RPB2-bd"/>
</dbReference>
<dbReference type="Pfam" id="PF12432">
    <property type="entry name" value="INTS1_RP2B-bd"/>
    <property type="match status" value="1"/>
</dbReference>
<dbReference type="InterPro" id="IPR053964">
    <property type="entry name" value="INT1_R3"/>
</dbReference>
<feature type="domain" description="Integrator complex subunit 1 INTS2-binding" evidence="5">
    <location>
        <begin position="937"/>
        <end position="1274"/>
    </location>
</feature>
<evidence type="ECO:0000259" key="4">
    <source>
        <dbReference type="Pfam" id="PF22928"/>
    </source>
</evidence>
<gene>
    <name evidence="6" type="ORF">CUNI_LOCUS619</name>
</gene>
<evidence type="ECO:0008006" key="8">
    <source>
        <dbReference type="Google" id="ProtNLM"/>
    </source>
</evidence>
<dbReference type="Pfam" id="PF22928">
    <property type="entry name" value="INTS1_R4"/>
    <property type="match status" value="1"/>
</dbReference>
<sequence>PTTAPGDFIALGKQSKTNEGDVKRPSSPQFLGRKKDAPGPLLTSSSLAKKPKLGGPAFGTLGRPLGESSSLLGIASSTTVQHYDEIAITVLAADDDMNDERAEALLCGAVKHLRTNRSKPDQIVYLTLMHLSKSRPSLFYSDIVTEAFCGLLKRELALTFKAKGNPLVSVLACNVLMNAFADEENWPDNFVKVFVEDSLGERIWVDREDCKTFVENIQTAFGTKKSPRHLLMATAEALRGDPSGSSSPVQMSLDDDDSKMSDSGDWDKSSSSSSQSNCTPRYPYQQQAIETYILETITDILNRRQSMDSSPRNLIKLMTSTSGYSAIRNMAAQRIDMWLQNPKLTRVSQDLLLAVCTNCDKHDQSDLEVIGHLTKMRMKTKPLINHFLNCMRELLSQHTENLRMILNHTIYNELSTSRNPNNMALMAIIFSHSPEQSAKTVAEIFQDLLTNKDDYLKALRMLLREVVRCTRLDMNFASFCLGLMQERTEAKFVDMDPALKERYVMSLADLISMDMLLSVAPNMREAAASFMQGDHKNLELIHVFKRQVSVIQRDAVWWLHTVVPKIIDLKAEAYLHCLKKVLFMESPEHYYNKDNWPSENERGLMLKLTSEAPVMEDTLMRLLVIGLLRDLPLSAPDSVEIVEQLVCRAASLYYDLGLMDALRIERLEFTDAVLNLCVYKHPENIVLPQGYTPPNLAISGLSWKAWLTLLIITAYNPSVFGEAAWQKYSTLQTLMEMVMTNNYTFPPPTTAVDEKMVEEYRARERQLRQQEIQLILEFETHLAAATSKVAITESNSLLIGQLNLNDPEGPARFPPQEVIEQLKSLNASLKLGQMLCRSRNPDFLLRIINRQGTSQSMPWLAELVESSEGSLDVLPVQCLCEFLLHEPSDLFTDGDGEDIFGADRLKLKEKNKKHQQLLTRLQDLVHSSSTDSKTVKEVLDYFLQRLSSIQAATRQQAIKGLSSVVTPPKYSEKLKDESMDADLRLPESGDWLLVHMTSLPLFDEVKDSLCLALRKACQVETDPAQIKTYVLFLSHHALDTSQQTWNDLILDMAQLLVERTSIVNFILPDLSVKPSEKTEEQCQCLSAFIRLFVTYMRHARKEDKDTFSWSNTQDQILLQWESGQSATVHVLVVHAMIVLLTYGKPKGPNAADEHMYTELFNMWIQDNNRMPSGFLLDTSEEALLLPDWLKLRMLRSSDDRLINAALVEVEPAQLVLFVQSFGIPVASMSRLLAALDQAVASDRAAMSQAVLDPSYMANLVDIQHERGAVGGLTFYKLLTQGKETSKSDETRKVDEEMPTEEVWNVKDTREVILPNSADKLARILDQIFSETTGTDGTASRLFQCILQSVSADKIKAAAVIKALDNLLSSSKREAFAQKVYTATFRSCPILKVLIAKQPDLRGEIFPVMEKLHTLGTGQRSMLTSIVTQFLSSNKKSRQNQGSPAKQLEGIVNKCISKNHVDSQIFLDGMKKLKDQESVELLVHKMMDSLLSQGRAKDGTQLACEVLLQGVSASMTSSSATLIIDWLSLLDPEIVQSCPELQQKLLFARKISPSALGSGSSCETSGFPSQAHLLALLTHQASWETLASCLTYLLKPDKIAELNPTTVLDFIWACEHIPKIWQGREKRTQEVEQKEVVLSLTSSQICSVVDLIVEETLLLAENKSSEQVSANQLPAVIKSRVDLLLSCICDDLDHVITVVSHLQLLYGQSSGLKSRCITSLTTCLYLQFPYIQSWLPEDSPLLSELMASSTVQSQMDVISYRLISSLSQVGPGVKVNSRMYDANIACRKMAAHHPAIFLRQLPLIGAILCGQTQFSSREMRHTNRFLLFTHVLGFLELLQPHVFRQEYTGLMEILDSFFSLLQLHGEEKALGPQVHKLVLILQNFLTHDPHRALPVLQKQLNLLSNLTLVYPDMFELKTLLTNLTLPRQSELRQTPKDEVKTSILPDTVTNTSSYTAAQLVPFMRRFDKDSPEELLTALQDLDEMSKRKVDILMYFESQLRSLMMSPSDQCRGTAFALIMRALRQNPRKSEHFVATFLDCLGSENPDIVTTALKNLAEFTALCQEEATGLLQKAFTAGIRMSLDSSSYISEALHMLNLHSTTVE</sequence>
<dbReference type="OrthoDB" id="19938at2759"/>
<dbReference type="InterPro" id="IPR038902">
    <property type="entry name" value="INTS1"/>
</dbReference>
<keyword evidence="7" id="KW-1185">Reference proteome</keyword>
<dbReference type="SUPFAM" id="SSF48371">
    <property type="entry name" value="ARM repeat"/>
    <property type="match status" value="1"/>
</dbReference>
<evidence type="ECO:0000313" key="7">
    <source>
        <dbReference type="Proteomes" id="UP000678393"/>
    </source>
</evidence>
<dbReference type="Pfam" id="PF22929">
    <property type="entry name" value="INTS1_INTS2-bd"/>
    <property type="match status" value="1"/>
</dbReference>
<evidence type="ECO:0000256" key="1">
    <source>
        <dbReference type="SAM" id="MobiDB-lite"/>
    </source>
</evidence>
<dbReference type="Proteomes" id="UP000678393">
    <property type="component" value="Unassembled WGS sequence"/>
</dbReference>
<evidence type="ECO:0000313" key="6">
    <source>
        <dbReference type="EMBL" id="CAG5115061.1"/>
    </source>
</evidence>
<proteinExistence type="predicted"/>
<evidence type="ECO:0000259" key="5">
    <source>
        <dbReference type="Pfam" id="PF22929"/>
    </source>
</evidence>
<evidence type="ECO:0000259" key="2">
    <source>
        <dbReference type="Pfam" id="PF12432"/>
    </source>
</evidence>
<dbReference type="PANTHER" id="PTHR21224">
    <property type="entry name" value="INTEGRATOR COMPLEX SUBUNIT 1"/>
    <property type="match status" value="1"/>
</dbReference>
<feature type="domain" description="Integrator complex subunit 1 R4" evidence="4">
    <location>
        <begin position="1967"/>
        <end position="2062"/>
    </location>
</feature>
<dbReference type="GO" id="GO:0034474">
    <property type="term" value="P:U2 snRNA 3'-end processing"/>
    <property type="evidence" value="ECO:0007669"/>
    <property type="project" value="InterPro"/>
</dbReference>
<feature type="domain" description="Integrator complex subunit 1 R3" evidence="3">
    <location>
        <begin position="1754"/>
        <end position="1911"/>
    </location>
</feature>
<feature type="domain" description="Integrator complex subunit 1 RPB2-binding" evidence="2">
    <location>
        <begin position="288"/>
        <end position="442"/>
    </location>
</feature>
<reference evidence="6" key="1">
    <citation type="submission" date="2021-04" db="EMBL/GenBank/DDBJ databases">
        <authorList>
            <consortium name="Molecular Ecology Group"/>
        </authorList>
    </citation>
    <scope>NUCLEOTIDE SEQUENCE</scope>
</reference>
<dbReference type="PANTHER" id="PTHR21224:SF1">
    <property type="entry name" value="INTEGRATOR COMPLEX SUBUNIT 1"/>
    <property type="match status" value="1"/>
</dbReference>
<feature type="region of interest" description="Disordered" evidence="1">
    <location>
        <begin position="237"/>
        <end position="280"/>
    </location>
</feature>
<accession>A0A8S3YHX1</accession>
<feature type="compositionally biased region" description="Basic and acidic residues" evidence="1">
    <location>
        <begin position="258"/>
        <end position="268"/>
    </location>
</feature>
<evidence type="ECO:0000259" key="3">
    <source>
        <dbReference type="Pfam" id="PF22927"/>
    </source>
</evidence>
<feature type="non-terminal residue" evidence="6">
    <location>
        <position position="1"/>
    </location>
</feature>
<dbReference type="InterPro" id="IPR016024">
    <property type="entry name" value="ARM-type_fold"/>
</dbReference>
<organism evidence="6 7">
    <name type="scientific">Candidula unifasciata</name>
    <dbReference type="NCBI Taxonomy" id="100452"/>
    <lineage>
        <taxon>Eukaryota</taxon>
        <taxon>Metazoa</taxon>
        <taxon>Spiralia</taxon>
        <taxon>Lophotrochozoa</taxon>
        <taxon>Mollusca</taxon>
        <taxon>Gastropoda</taxon>
        <taxon>Heterobranchia</taxon>
        <taxon>Euthyneura</taxon>
        <taxon>Panpulmonata</taxon>
        <taxon>Eupulmonata</taxon>
        <taxon>Stylommatophora</taxon>
        <taxon>Helicina</taxon>
        <taxon>Helicoidea</taxon>
        <taxon>Geomitridae</taxon>
        <taxon>Candidula</taxon>
    </lineage>
</organism>
<name>A0A8S3YHX1_9EUPU</name>
<dbReference type="InterPro" id="IPR053966">
    <property type="entry name" value="INTS1_INTS2-bd"/>
</dbReference>
<protein>
    <recommendedName>
        <fullName evidence="8">Integrator complex subunit 1</fullName>
    </recommendedName>
</protein>
<comment type="caution">
    <text evidence="6">The sequence shown here is derived from an EMBL/GenBank/DDBJ whole genome shotgun (WGS) entry which is preliminary data.</text>
</comment>
<dbReference type="InterPro" id="IPR053965">
    <property type="entry name" value="INTS1_R4"/>
</dbReference>
<dbReference type="EMBL" id="CAJHNH020000072">
    <property type="protein sequence ID" value="CAG5115061.1"/>
    <property type="molecule type" value="Genomic_DNA"/>
</dbReference>